<keyword evidence="6" id="KW-1185">Reference proteome</keyword>
<dbReference type="InterPro" id="IPR035418">
    <property type="entry name" value="AraC-bd_2"/>
</dbReference>
<evidence type="ECO:0000259" key="4">
    <source>
        <dbReference type="PROSITE" id="PS01124"/>
    </source>
</evidence>
<dbReference type="GO" id="GO:0003700">
    <property type="term" value="F:DNA-binding transcription factor activity"/>
    <property type="evidence" value="ECO:0007669"/>
    <property type="project" value="InterPro"/>
</dbReference>
<dbReference type="KEGG" id="ksk:KSE_07530"/>
<dbReference type="Gene3D" id="1.10.10.60">
    <property type="entry name" value="Homeodomain-like"/>
    <property type="match status" value="1"/>
</dbReference>
<evidence type="ECO:0000313" key="5">
    <source>
        <dbReference type="EMBL" id="BAJ26593.1"/>
    </source>
</evidence>
<dbReference type="PROSITE" id="PS00041">
    <property type="entry name" value="HTH_ARAC_FAMILY_1"/>
    <property type="match status" value="1"/>
</dbReference>
<dbReference type="GO" id="GO:0043565">
    <property type="term" value="F:sequence-specific DNA binding"/>
    <property type="evidence" value="ECO:0007669"/>
    <property type="project" value="InterPro"/>
</dbReference>
<keyword evidence="2" id="KW-0238">DNA-binding</keyword>
<evidence type="ECO:0000256" key="3">
    <source>
        <dbReference type="ARBA" id="ARBA00023163"/>
    </source>
</evidence>
<dbReference type="eggNOG" id="COG2207">
    <property type="taxonomic scope" value="Bacteria"/>
</dbReference>
<dbReference type="InterPro" id="IPR009057">
    <property type="entry name" value="Homeodomain-like_sf"/>
</dbReference>
<evidence type="ECO:0000256" key="2">
    <source>
        <dbReference type="ARBA" id="ARBA00023125"/>
    </source>
</evidence>
<dbReference type="PANTHER" id="PTHR46796">
    <property type="entry name" value="HTH-TYPE TRANSCRIPTIONAL ACTIVATOR RHAS-RELATED"/>
    <property type="match status" value="1"/>
</dbReference>
<sequence length="339" mass="36509">MSIPTDGAAGHGGTSERVCFASWRDLLARTRDAEMTCDAAGEFTAAIRGGELGPVVLLWTSCPSVRVRRTERMIRRSDEEWYHLTVVTSGTARVRDGATGREEALAAGDLHLASSSHPYESWFLAPPGTGPGRPRVEGMGLDLPAALLPVPPHRLRSLFGRGLPGREGAALLLTQFLAGLHRQVDTLRPAEASRLGAAVVDLLAAVVARELDAEEVLEPEAGQRVLVERIRAYVRAHLHDPGLTPPAVAAAHHLSLSHLHSVFTRCSQGETVAAFIRRQRLRKACRELADPALQALPIQAVAARCGMPRPSDFARAFKAVYGLTPRDYRYLALASPGAG</sequence>
<keyword evidence="3" id="KW-0804">Transcription</keyword>
<feature type="domain" description="HTH araC/xylS-type" evidence="4">
    <location>
        <begin position="228"/>
        <end position="331"/>
    </location>
</feature>
<evidence type="ECO:0000256" key="1">
    <source>
        <dbReference type="ARBA" id="ARBA00023015"/>
    </source>
</evidence>
<name>E4N5W2_KITSK</name>
<dbReference type="Pfam" id="PF12833">
    <property type="entry name" value="HTH_18"/>
    <property type="match status" value="1"/>
</dbReference>
<proteinExistence type="predicted"/>
<dbReference type="InterPro" id="IPR018060">
    <property type="entry name" value="HTH_AraC"/>
</dbReference>
<organism evidence="5 6">
    <name type="scientific">Kitasatospora setae (strain ATCC 33774 / DSM 43861 / JCM 3304 / KCC A-0304 / NBRC 14216 / KM-6054)</name>
    <name type="common">Streptomyces setae</name>
    <dbReference type="NCBI Taxonomy" id="452652"/>
    <lineage>
        <taxon>Bacteria</taxon>
        <taxon>Bacillati</taxon>
        <taxon>Actinomycetota</taxon>
        <taxon>Actinomycetes</taxon>
        <taxon>Kitasatosporales</taxon>
        <taxon>Streptomycetaceae</taxon>
        <taxon>Kitasatospora</taxon>
    </lineage>
</organism>
<keyword evidence="1" id="KW-0805">Transcription regulation</keyword>
<dbReference type="STRING" id="452652.KSE_07530"/>
<accession>E4N5W2</accession>
<dbReference type="PATRIC" id="fig|452652.3.peg.740"/>
<evidence type="ECO:0000313" key="6">
    <source>
        <dbReference type="Proteomes" id="UP000007076"/>
    </source>
</evidence>
<dbReference type="Proteomes" id="UP000007076">
    <property type="component" value="Chromosome"/>
</dbReference>
<gene>
    <name evidence="5" type="ordered locus">KSE_07530</name>
</gene>
<reference evidence="5 6" key="1">
    <citation type="journal article" date="2010" name="DNA Res.">
        <title>Genome sequence of Kitasatospora setae NBRC 14216T: an evolutionary snapshot of the family Streptomycetaceae.</title>
        <authorList>
            <person name="Ichikawa N."/>
            <person name="Oguchi A."/>
            <person name="Ikeda H."/>
            <person name="Ishikawa J."/>
            <person name="Kitani S."/>
            <person name="Watanabe Y."/>
            <person name="Nakamura S."/>
            <person name="Katano Y."/>
            <person name="Kishi E."/>
            <person name="Sasagawa M."/>
            <person name="Ankai A."/>
            <person name="Fukui S."/>
            <person name="Hashimoto Y."/>
            <person name="Kamata S."/>
            <person name="Otoguro M."/>
            <person name="Tanikawa S."/>
            <person name="Nihira T."/>
            <person name="Horinouchi S."/>
            <person name="Ohnishi Y."/>
            <person name="Hayakawa M."/>
            <person name="Kuzuyama T."/>
            <person name="Arisawa A."/>
            <person name="Nomoto F."/>
            <person name="Miura H."/>
            <person name="Takahashi Y."/>
            <person name="Fujita N."/>
        </authorList>
    </citation>
    <scope>NUCLEOTIDE SEQUENCE [LARGE SCALE GENOMIC DNA]</scope>
    <source>
        <strain evidence="6">ATCC 33774 / DSM 43861 / JCM 3304 / KCC A-0304 / NBRC 14216 / KM-6054</strain>
    </source>
</reference>
<protein>
    <submittedName>
        <fullName evidence="5">Putative AraC family transcriptional regulator</fullName>
    </submittedName>
</protein>
<dbReference type="InterPro" id="IPR018062">
    <property type="entry name" value="HTH_AraC-typ_CS"/>
</dbReference>
<dbReference type="RefSeq" id="WP_014133912.1">
    <property type="nucleotide sequence ID" value="NC_016109.1"/>
</dbReference>
<dbReference type="Pfam" id="PF14525">
    <property type="entry name" value="AraC_binding_2"/>
    <property type="match status" value="1"/>
</dbReference>
<dbReference type="InterPro" id="IPR050204">
    <property type="entry name" value="AraC_XylS_family_regulators"/>
</dbReference>
<dbReference type="SMART" id="SM00342">
    <property type="entry name" value="HTH_ARAC"/>
    <property type="match status" value="1"/>
</dbReference>
<dbReference type="EMBL" id="AP010968">
    <property type="protein sequence ID" value="BAJ26593.1"/>
    <property type="molecule type" value="Genomic_DNA"/>
</dbReference>
<dbReference type="AlphaFoldDB" id="E4N5W2"/>
<dbReference type="SUPFAM" id="SSF46689">
    <property type="entry name" value="Homeodomain-like"/>
    <property type="match status" value="1"/>
</dbReference>
<dbReference type="HOGENOM" id="CLU_049704_1_1_11"/>
<dbReference type="PANTHER" id="PTHR46796:SF6">
    <property type="entry name" value="ARAC SUBFAMILY"/>
    <property type="match status" value="1"/>
</dbReference>
<dbReference type="PROSITE" id="PS01124">
    <property type="entry name" value="HTH_ARAC_FAMILY_2"/>
    <property type="match status" value="1"/>
</dbReference>